<sequence>MGRVTNPNLKPVAERKEESGSQKDEIGAEEVEDFGEVVDSVDTSEPLPPDDQISVPLSQNETAAKSAEFNDGQNTFISSDPSTWPFVLSSSIQSILLKCGPTNIPEESYPKKGHYSFNPRQLKNGDIVRDWILYSNSTNSLFCFNCCLFAKTQSSLSNSPWANYGPGQIGFCDYQHQGRAIKEHERSQHHFQTTIQWRKFQNDFKKGTLIDQNLHEGYMKELGFWRKVLASMIEAVVFLVQNNLPFRGSSSRIQDDNCGIFLSLIKLLSKYNPTLALHISRLEHGKVNYMSPRTQNEFISIAGSHLRSSILKDIKSRKFFSLMLDSTPDISHSEQISFIVRTVAVSEEGCKIEENFIDFINFEGKTGEQITEMILKQIDEYQLDLKLCRGQGTERNNPKLSETIPRALF</sequence>
<feature type="compositionally biased region" description="Basic and acidic residues" evidence="1">
    <location>
        <begin position="12"/>
        <end position="26"/>
    </location>
</feature>
<dbReference type="InterPro" id="IPR025398">
    <property type="entry name" value="DUF4371"/>
</dbReference>
<organism evidence="3 4">
    <name type="scientific">Folsomia candida</name>
    <name type="common">Springtail</name>
    <dbReference type="NCBI Taxonomy" id="158441"/>
    <lineage>
        <taxon>Eukaryota</taxon>
        <taxon>Metazoa</taxon>
        <taxon>Ecdysozoa</taxon>
        <taxon>Arthropoda</taxon>
        <taxon>Hexapoda</taxon>
        <taxon>Collembola</taxon>
        <taxon>Entomobryomorpha</taxon>
        <taxon>Isotomoidea</taxon>
        <taxon>Isotomidae</taxon>
        <taxon>Proisotominae</taxon>
        <taxon>Folsomia</taxon>
    </lineage>
</organism>
<accession>A0A226D576</accession>
<reference evidence="3 4" key="1">
    <citation type="submission" date="2015-12" db="EMBL/GenBank/DDBJ databases">
        <title>The genome of Folsomia candida.</title>
        <authorList>
            <person name="Faddeeva A."/>
            <person name="Derks M.F."/>
            <person name="Anvar Y."/>
            <person name="Smit S."/>
            <person name="Van Straalen N."/>
            <person name="Roelofs D."/>
        </authorList>
    </citation>
    <scope>NUCLEOTIDE SEQUENCE [LARGE SCALE GENOMIC DNA]</scope>
    <source>
        <strain evidence="3 4">VU population</strain>
        <tissue evidence="3">Whole body</tissue>
    </source>
</reference>
<dbReference type="PANTHER" id="PTHR45749:SF21">
    <property type="entry name" value="DUF4371 DOMAIN-CONTAINING PROTEIN"/>
    <property type="match status" value="1"/>
</dbReference>
<dbReference type="EMBL" id="LNIX01000036">
    <property type="protein sequence ID" value="OXA39897.1"/>
    <property type="molecule type" value="Genomic_DNA"/>
</dbReference>
<evidence type="ECO:0000256" key="1">
    <source>
        <dbReference type="SAM" id="MobiDB-lite"/>
    </source>
</evidence>
<dbReference type="PANTHER" id="PTHR45749">
    <property type="match status" value="1"/>
</dbReference>
<feature type="domain" description="DUF4371" evidence="2">
    <location>
        <begin position="169"/>
        <end position="394"/>
    </location>
</feature>
<dbReference type="OrthoDB" id="6611207at2759"/>
<evidence type="ECO:0000259" key="2">
    <source>
        <dbReference type="Pfam" id="PF14291"/>
    </source>
</evidence>
<dbReference type="STRING" id="158441.A0A226D576"/>
<keyword evidence="4" id="KW-1185">Reference proteome</keyword>
<dbReference type="Proteomes" id="UP000198287">
    <property type="component" value="Unassembled WGS sequence"/>
</dbReference>
<protein>
    <submittedName>
        <fullName evidence="3">Zinc finger MYM-type protein 1</fullName>
    </submittedName>
</protein>
<gene>
    <name evidence="3" type="ORF">Fcan01_25297</name>
</gene>
<comment type="caution">
    <text evidence="3">The sequence shown here is derived from an EMBL/GenBank/DDBJ whole genome shotgun (WGS) entry which is preliminary data.</text>
</comment>
<dbReference type="Pfam" id="PF14291">
    <property type="entry name" value="DUF4371"/>
    <property type="match status" value="1"/>
</dbReference>
<evidence type="ECO:0000313" key="4">
    <source>
        <dbReference type="Proteomes" id="UP000198287"/>
    </source>
</evidence>
<dbReference type="AlphaFoldDB" id="A0A226D576"/>
<name>A0A226D576_FOLCA</name>
<dbReference type="OMA" id="WILYSNS"/>
<evidence type="ECO:0000313" key="3">
    <source>
        <dbReference type="EMBL" id="OXA39897.1"/>
    </source>
</evidence>
<proteinExistence type="predicted"/>
<feature type="region of interest" description="Disordered" evidence="1">
    <location>
        <begin position="1"/>
        <end position="33"/>
    </location>
</feature>